<reference evidence="3 4" key="1">
    <citation type="journal article" date="2014" name="BMC Genomics">
        <title>Comparative genomics of the major fungal agents of human and animal Sporotrichosis: Sporothrix schenckii and Sporothrix brasiliensis.</title>
        <authorList>
            <person name="Teixeira M.M."/>
            <person name="de Almeida L.G."/>
            <person name="Kubitschek-Barreira P."/>
            <person name="Alves F.L."/>
            <person name="Kioshima E.S."/>
            <person name="Abadio A.K."/>
            <person name="Fernandes L."/>
            <person name="Derengowski L.S."/>
            <person name="Ferreira K.S."/>
            <person name="Souza R.C."/>
            <person name="Ruiz J.C."/>
            <person name="de Andrade N.C."/>
            <person name="Paes H.C."/>
            <person name="Nicola A.M."/>
            <person name="Albuquerque P."/>
            <person name="Gerber A.L."/>
            <person name="Martins V.P."/>
            <person name="Peconick L.D."/>
            <person name="Neto A.V."/>
            <person name="Chaucanez C.B."/>
            <person name="Silva P.A."/>
            <person name="Cunha O.L."/>
            <person name="de Oliveira F.F."/>
            <person name="dos Santos T.C."/>
            <person name="Barros A.L."/>
            <person name="Soares M.A."/>
            <person name="de Oliveira L.M."/>
            <person name="Marini M.M."/>
            <person name="Villalobos-Duno H."/>
            <person name="Cunha M.M."/>
            <person name="de Hoog S."/>
            <person name="da Silveira J.F."/>
            <person name="Henrissat B."/>
            <person name="Nino-Vega G.A."/>
            <person name="Cisalpino P.S."/>
            <person name="Mora-Montes H.M."/>
            <person name="Almeida S.R."/>
            <person name="Stajich J.E."/>
            <person name="Lopes-Bezerra L.M."/>
            <person name="Vasconcelos A.T."/>
            <person name="Felipe M.S."/>
        </authorList>
    </citation>
    <scope>NUCLEOTIDE SEQUENCE [LARGE SCALE GENOMIC DNA]</scope>
    <source>
        <strain evidence="3 4">1099-18</strain>
    </source>
</reference>
<dbReference type="KEGG" id="ssck:SPSK_03331"/>
<sequence>MADRVVVLLLATTMVAMDVASTPRQTLNVRIHHRIRHTSTLVLPPGLHISVHFEQPRKASTRTRLFLGTDALALLRLRLRSWRRYNGQVAHIERHHAAQPQHFWTCGIRRAGHDGIHAAGQVVELLERGMPDVFACQPVGMVAPTATPVAIAVVAVCVWTVAVLVGVRVRVRPAAILAVAVRRPFSRLSLLPSLLRLGIQALIRQLHLCVDVVQLGAGQCRPKRQRVHGPWKQPVVRVLLDQVLVESTNRRHIGRRAPATGTSLVAFVFALPHEKLGAHGPHVVLAQIHAPALDVGAQKQPKCALGPSQPNRRRQLACFARGRRHARQRAVRGLLQSPLHDCRQHADVVVVGTLHAECIAAAAGLTTTEPALLDGKACCVFSWIAASAAAAATTTVVVVLCRVVQARIGMDGAIFVFSIIVRVCVNVVLVVAAVAFEPESRSKPMLVFVRLGIVHCVATDTIRQRPVGETFDIVGRQTI</sequence>
<evidence type="ECO:0000256" key="2">
    <source>
        <dbReference type="SAM" id="SignalP"/>
    </source>
</evidence>
<evidence type="ECO:0000313" key="3">
    <source>
        <dbReference type="EMBL" id="KJR82498.1"/>
    </source>
</evidence>
<accession>A0A0F2LYG9</accession>
<dbReference type="RefSeq" id="XP_016585174.1">
    <property type="nucleotide sequence ID" value="XM_016730169.1"/>
</dbReference>
<comment type="caution">
    <text evidence="3">The sequence shown here is derived from an EMBL/GenBank/DDBJ whole genome shotgun (WGS) entry which is preliminary data.</text>
</comment>
<dbReference type="EMBL" id="AXCR01000010">
    <property type="protein sequence ID" value="KJR82498.1"/>
    <property type="molecule type" value="Genomic_DNA"/>
</dbReference>
<evidence type="ECO:0000256" key="1">
    <source>
        <dbReference type="SAM" id="Phobius"/>
    </source>
</evidence>
<dbReference type="VEuPathDB" id="FungiDB:SPSK_03331"/>
<feature type="signal peptide" evidence="2">
    <location>
        <begin position="1"/>
        <end position="21"/>
    </location>
</feature>
<keyword evidence="2" id="KW-0732">Signal</keyword>
<keyword evidence="1" id="KW-0472">Membrane</keyword>
<dbReference type="Proteomes" id="UP000033710">
    <property type="component" value="Unassembled WGS sequence"/>
</dbReference>
<feature type="chain" id="PRO_5002454746" description="Secreted protein" evidence="2">
    <location>
        <begin position="22"/>
        <end position="479"/>
    </location>
</feature>
<evidence type="ECO:0008006" key="5">
    <source>
        <dbReference type="Google" id="ProtNLM"/>
    </source>
</evidence>
<organism evidence="3 4">
    <name type="scientific">Sporothrix schenckii 1099-18</name>
    <dbReference type="NCBI Taxonomy" id="1397361"/>
    <lineage>
        <taxon>Eukaryota</taxon>
        <taxon>Fungi</taxon>
        <taxon>Dikarya</taxon>
        <taxon>Ascomycota</taxon>
        <taxon>Pezizomycotina</taxon>
        <taxon>Sordariomycetes</taxon>
        <taxon>Sordariomycetidae</taxon>
        <taxon>Ophiostomatales</taxon>
        <taxon>Ophiostomataceae</taxon>
        <taxon>Sporothrix</taxon>
    </lineage>
</organism>
<evidence type="ECO:0000313" key="4">
    <source>
        <dbReference type="Proteomes" id="UP000033710"/>
    </source>
</evidence>
<dbReference type="GeneID" id="27665446"/>
<protein>
    <recommendedName>
        <fullName evidence="5">Secreted protein</fullName>
    </recommendedName>
</protein>
<feature type="transmembrane region" description="Helical" evidence="1">
    <location>
        <begin position="380"/>
        <end position="401"/>
    </location>
</feature>
<name>A0A0F2LYG9_SPOSC</name>
<reference evidence="3 4" key="2">
    <citation type="journal article" date="2015" name="Eukaryot. Cell">
        <title>Asexual propagation of a virulent clone complex in a human and feline outbreak of sporotrichosis.</title>
        <authorList>
            <person name="Teixeira Mde M."/>
            <person name="Rodrigues A.M."/>
            <person name="Tsui C.K."/>
            <person name="de Almeida L.G."/>
            <person name="Van Diepeningen A.D."/>
            <person name="van den Ende B.G."/>
            <person name="Fernandes G.F."/>
            <person name="Kano R."/>
            <person name="Hamelin R.C."/>
            <person name="Lopes-Bezerra L.M."/>
            <person name="Vasconcelos A.T."/>
            <person name="de Hoog S."/>
            <person name="de Camargo Z.P."/>
            <person name="Felipe M.S."/>
        </authorList>
    </citation>
    <scope>NUCLEOTIDE SEQUENCE [LARGE SCALE GENOMIC DNA]</scope>
    <source>
        <strain evidence="3 4">1099-18</strain>
    </source>
</reference>
<dbReference type="AlphaFoldDB" id="A0A0F2LYG9"/>
<gene>
    <name evidence="3" type="ORF">SPSK_03331</name>
</gene>
<feature type="transmembrane region" description="Helical" evidence="1">
    <location>
        <begin position="413"/>
        <end position="436"/>
    </location>
</feature>
<proteinExistence type="predicted"/>
<keyword evidence="1" id="KW-1133">Transmembrane helix</keyword>
<keyword evidence="1" id="KW-0812">Transmembrane</keyword>